<evidence type="ECO:0000259" key="1">
    <source>
        <dbReference type="PROSITE" id="PS50008"/>
    </source>
</evidence>
<dbReference type="Proteomes" id="UP000681967">
    <property type="component" value="Unassembled WGS sequence"/>
</dbReference>
<dbReference type="EMBL" id="CAJOBH010235342">
    <property type="protein sequence ID" value="CAF5088314.1"/>
    <property type="molecule type" value="Genomic_DNA"/>
</dbReference>
<dbReference type="GO" id="GO:0006629">
    <property type="term" value="P:lipid metabolic process"/>
    <property type="evidence" value="ECO:0007669"/>
    <property type="project" value="InterPro"/>
</dbReference>
<dbReference type="InterPro" id="IPR001711">
    <property type="entry name" value="PLipase_C_Pinositol-sp_Y"/>
</dbReference>
<dbReference type="GO" id="GO:0004435">
    <property type="term" value="F:phosphatidylinositol-4,5-bisphosphate phospholipase C activity"/>
    <property type="evidence" value="ECO:0007669"/>
    <property type="project" value="InterPro"/>
</dbReference>
<feature type="domain" description="PI-PLC Y-box" evidence="1">
    <location>
        <begin position="1"/>
        <end position="33"/>
    </location>
</feature>
<name>A0A8S3EWJ9_9BILA</name>
<protein>
    <recommendedName>
        <fullName evidence="1">PI-PLC Y-box domain-containing protein</fullName>
    </recommendedName>
</protein>
<dbReference type="InterPro" id="IPR017946">
    <property type="entry name" value="PLC-like_Pdiesterase_TIM-brl"/>
</dbReference>
<feature type="non-terminal residue" evidence="2">
    <location>
        <position position="68"/>
    </location>
</feature>
<dbReference type="PROSITE" id="PS50008">
    <property type="entry name" value="PIPLC_Y_DOMAIN"/>
    <property type="match status" value="1"/>
</dbReference>
<organism evidence="2 4">
    <name type="scientific">Rotaria magnacalcarata</name>
    <dbReference type="NCBI Taxonomy" id="392030"/>
    <lineage>
        <taxon>Eukaryota</taxon>
        <taxon>Metazoa</taxon>
        <taxon>Spiralia</taxon>
        <taxon>Gnathifera</taxon>
        <taxon>Rotifera</taxon>
        <taxon>Eurotatoria</taxon>
        <taxon>Bdelloidea</taxon>
        <taxon>Philodinida</taxon>
        <taxon>Philodinidae</taxon>
        <taxon>Rotaria</taxon>
    </lineage>
</organism>
<dbReference type="PANTHER" id="PTHR10336">
    <property type="entry name" value="PHOSPHOINOSITIDE-SPECIFIC PHOSPHOLIPASE C FAMILY PROTEIN"/>
    <property type="match status" value="1"/>
</dbReference>
<gene>
    <name evidence="2" type="ORF">BYL167_LOCUS62808</name>
    <name evidence="3" type="ORF">GIL414_LOCUS83395</name>
</gene>
<accession>A0A8S3EWJ9</accession>
<evidence type="ECO:0000313" key="4">
    <source>
        <dbReference type="Proteomes" id="UP000681967"/>
    </source>
</evidence>
<sequence>MNYQTAGKFMDVYFGRFLSNGGCGYVLKPTYLRYDNAATAAGASSSVASGRFSTNLYSSNTPQILHIK</sequence>
<dbReference type="Proteomes" id="UP000681720">
    <property type="component" value="Unassembled WGS sequence"/>
</dbReference>
<proteinExistence type="predicted"/>
<dbReference type="SUPFAM" id="SSF51695">
    <property type="entry name" value="PLC-like phosphodiesterases"/>
    <property type="match status" value="1"/>
</dbReference>
<dbReference type="Pfam" id="PF00387">
    <property type="entry name" value="PI-PLC-Y"/>
    <property type="match status" value="1"/>
</dbReference>
<dbReference type="InterPro" id="IPR001192">
    <property type="entry name" value="PI-PLC_fam"/>
</dbReference>
<dbReference type="GO" id="GO:0035556">
    <property type="term" value="P:intracellular signal transduction"/>
    <property type="evidence" value="ECO:0007669"/>
    <property type="project" value="InterPro"/>
</dbReference>
<dbReference type="AlphaFoldDB" id="A0A8S3EWJ9"/>
<evidence type="ECO:0000313" key="2">
    <source>
        <dbReference type="EMBL" id="CAF5088314.1"/>
    </source>
</evidence>
<dbReference type="EMBL" id="CAJOBJ010362946">
    <property type="protein sequence ID" value="CAF5219277.1"/>
    <property type="molecule type" value="Genomic_DNA"/>
</dbReference>
<comment type="caution">
    <text evidence="2">The sequence shown here is derived from an EMBL/GenBank/DDBJ whole genome shotgun (WGS) entry which is preliminary data.</text>
</comment>
<reference evidence="2" key="1">
    <citation type="submission" date="2021-02" db="EMBL/GenBank/DDBJ databases">
        <authorList>
            <person name="Nowell W R."/>
        </authorList>
    </citation>
    <scope>NUCLEOTIDE SEQUENCE</scope>
</reference>
<dbReference type="Gene3D" id="3.20.20.190">
    <property type="entry name" value="Phosphatidylinositol (PI) phosphodiesterase"/>
    <property type="match status" value="1"/>
</dbReference>
<evidence type="ECO:0000313" key="3">
    <source>
        <dbReference type="EMBL" id="CAF5219277.1"/>
    </source>
</evidence>